<dbReference type="PANTHER" id="PTHR43135:SF3">
    <property type="entry name" value="ALPHA-D-RIBOSE 1-METHYLPHOSPHONATE 5-TRIPHOSPHATE DIPHOSPHATASE"/>
    <property type="match status" value="1"/>
</dbReference>
<dbReference type="EMBL" id="ML995496">
    <property type="protein sequence ID" value="KAF2138539.1"/>
    <property type="molecule type" value="Genomic_DNA"/>
</dbReference>
<dbReference type="InterPro" id="IPR011059">
    <property type="entry name" value="Metal-dep_hydrolase_composite"/>
</dbReference>
<dbReference type="Pfam" id="PF01979">
    <property type="entry name" value="Amidohydro_1"/>
    <property type="match status" value="1"/>
</dbReference>
<dbReference type="GO" id="GO:0016810">
    <property type="term" value="F:hydrolase activity, acting on carbon-nitrogen (but not peptide) bonds"/>
    <property type="evidence" value="ECO:0007669"/>
    <property type="project" value="InterPro"/>
</dbReference>
<feature type="domain" description="Amidohydrolase-related" evidence="1">
    <location>
        <begin position="64"/>
        <end position="418"/>
    </location>
</feature>
<dbReference type="InterPro" id="IPR006680">
    <property type="entry name" value="Amidohydro-rel"/>
</dbReference>
<feature type="non-terminal residue" evidence="2">
    <location>
        <position position="427"/>
    </location>
</feature>
<evidence type="ECO:0000313" key="3">
    <source>
        <dbReference type="Proteomes" id="UP000799438"/>
    </source>
</evidence>
<dbReference type="RefSeq" id="XP_033394252.1">
    <property type="nucleotide sequence ID" value="XM_033538387.1"/>
</dbReference>
<evidence type="ECO:0000259" key="1">
    <source>
        <dbReference type="Pfam" id="PF01979"/>
    </source>
</evidence>
<dbReference type="Proteomes" id="UP000799438">
    <property type="component" value="Unassembled WGS sequence"/>
</dbReference>
<keyword evidence="3" id="KW-1185">Reference proteome</keyword>
<dbReference type="AlphaFoldDB" id="A0A6A6B2X3"/>
<reference evidence="2" key="1">
    <citation type="journal article" date="2020" name="Stud. Mycol.">
        <title>101 Dothideomycetes genomes: a test case for predicting lifestyles and emergence of pathogens.</title>
        <authorList>
            <person name="Haridas S."/>
            <person name="Albert R."/>
            <person name="Binder M."/>
            <person name="Bloem J."/>
            <person name="Labutti K."/>
            <person name="Salamov A."/>
            <person name="Andreopoulos B."/>
            <person name="Baker S."/>
            <person name="Barry K."/>
            <person name="Bills G."/>
            <person name="Bluhm B."/>
            <person name="Cannon C."/>
            <person name="Castanera R."/>
            <person name="Culley D."/>
            <person name="Daum C."/>
            <person name="Ezra D."/>
            <person name="Gonzalez J."/>
            <person name="Henrissat B."/>
            <person name="Kuo A."/>
            <person name="Liang C."/>
            <person name="Lipzen A."/>
            <person name="Lutzoni F."/>
            <person name="Magnuson J."/>
            <person name="Mondo S."/>
            <person name="Nolan M."/>
            <person name="Ohm R."/>
            <person name="Pangilinan J."/>
            <person name="Park H.-J."/>
            <person name="Ramirez L."/>
            <person name="Alfaro M."/>
            <person name="Sun H."/>
            <person name="Tritt A."/>
            <person name="Yoshinaga Y."/>
            <person name="Zwiers L.-H."/>
            <person name="Turgeon B."/>
            <person name="Goodwin S."/>
            <person name="Spatafora J."/>
            <person name="Crous P."/>
            <person name="Grigoriev I."/>
        </authorList>
    </citation>
    <scope>NUCLEOTIDE SEQUENCE</scope>
    <source>
        <strain evidence="2">CBS 121167</strain>
    </source>
</reference>
<evidence type="ECO:0000313" key="2">
    <source>
        <dbReference type="EMBL" id="KAF2138539.1"/>
    </source>
</evidence>
<dbReference type="InterPro" id="IPR051781">
    <property type="entry name" value="Metallo-dep_Hydrolase"/>
</dbReference>
<dbReference type="OrthoDB" id="5595695at2759"/>
<name>A0A6A6B2X3_9PEZI</name>
<gene>
    <name evidence="2" type="ORF">K452DRAFT_256118</name>
</gene>
<dbReference type="PANTHER" id="PTHR43135">
    <property type="entry name" value="ALPHA-D-RIBOSE 1-METHYLPHOSPHONATE 5-TRIPHOSPHATE DIPHOSPHATASE"/>
    <property type="match status" value="1"/>
</dbReference>
<dbReference type="InterPro" id="IPR032466">
    <property type="entry name" value="Metal_Hydrolase"/>
</dbReference>
<proteinExistence type="predicted"/>
<dbReference type="Gene3D" id="3.30.110.90">
    <property type="entry name" value="Amidohydrolase"/>
    <property type="match status" value="1"/>
</dbReference>
<organism evidence="2 3">
    <name type="scientific">Aplosporella prunicola CBS 121167</name>
    <dbReference type="NCBI Taxonomy" id="1176127"/>
    <lineage>
        <taxon>Eukaryota</taxon>
        <taxon>Fungi</taxon>
        <taxon>Dikarya</taxon>
        <taxon>Ascomycota</taxon>
        <taxon>Pezizomycotina</taxon>
        <taxon>Dothideomycetes</taxon>
        <taxon>Dothideomycetes incertae sedis</taxon>
        <taxon>Botryosphaeriales</taxon>
        <taxon>Aplosporellaceae</taxon>
        <taxon>Aplosporella</taxon>
    </lineage>
</organism>
<dbReference type="SUPFAM" id="SSF51556">
    <property type="entry name" value="Metallo-dependent hydrolases"/>
    <property type="match status" value="1"/>
</dbReference>
<sequence>MTTAMDASSTFVLTDIRLFTGENVIEHGYVYVVDGLIWALGAGAPPIYSSVAAVVPTRSLPGHTLLPGLIDAHIHAHRDIPDAIAQALRFGVTTVLDMHNEFPRVRQLKEIAARDLDVADYKAAGLAATIEGGWPEAIVTLKNRSEETLADISTWPKLNTPASAAAFVASHAAQGGDYVKLMHESGVALGLSVPQPTVELQRAVVDAAHKLGRVVVAHATSLSDTLAVLSTGIDGLTHTFCDQSPTPELVAAYQRTGAWLNPTLATMGTITGEGRELQERFANDPRVERLLDKGQKEKMCQCANMKAEGSRVEFAYESVRVLKEAGVDIICGSDAAGPLPGTAFGLSTHHELFLLVNKCGFTPQEALRSATSLTAKKFGFPDRGLIREGRKADLILVEGNPLDDIDATLNLKGVWRDGVLNSAYRGR</sequence>
<dbReference type="Gene3D" id="2.30.40.10">
    <property type="entry name" value="Urease, subunit C, domain 1"/>
    <property type="match status" value="1"/>
</dbReference>
<dbReference type="GeneID" id="54295883"/>
<dbReference type="Gene3D" id="3.40.50.10910">
    <property type="entry name" value="Amidohydrolase"/>
    <property type="match status" value="1"/>
</dbReference>
<dbReference type="SUPFAM" id="SSF51338">
    <property type="entry name" value="Composite domain of metallo-dependent hydrolases"/>
    <property type="match status" value="1"/>
</dbReference>
<accession>A0A6A6B2X3</accession>
<protein>
    <recommendedName>
        <fullName evidence="1">Amidohydrolase-related domain-containing protein</fullName>
    </recommendedName>
</protein>
<dbReference type="Gene3D" id="1.20.58.520">
    <property type="entry name" value="Amidohydrolase"/>
    <property type="match status" value="1"/>
</dbReference>